<evidence type="ECO:0000259" key="2">
    <source>
        <dbReference type="Pfam" id="PF00078"/>
    </source>
</evidence>
<dbReference type="InterPro" id="IPR000477">
    <property type="entry name" value="RT_dom"/>
</dbReference>
<gene>
    <name evidence="3" type="ORF">KIW84_021256</name>
</gene>
<dbReference type="PROSITE" id="PS00141">
    <property type="entry name" value="ASP_PROTEASE"/>
    <property type="match status" value="1"/>
</dbReference>
<name>A0A9D4Y9M2_PEA</name>
<dbReference type="SUPFAM" id="SSF56672">
    <property type="entry name" value="DNA/RNA polymerases"/>
    <property type="match status" value="1"/>
</dbReference>
<evidence type="ECO:0000313" key="4">
    <source>
        <dbReference type="Proteomes" id="UP001058974"/>
    </source>
</evidence>
<dbReference type="EMBL" id="JAMSHJ010000002">
    <property type="protein sequence ID" value="KAI5434328.1"/>
    <property type="molecule type" value="Genomic_DNA"/>
</dbReference>
<dbReference type="Gene3D" id="3.10.10.10">
    <property type="entry name" value="HIV Type 1 Reverse Transcriptase, subunit A, domain 1"/>
    <property type="match status" value="1"/>
</dbReference>
<dbReference type="Proteomes" id="UP001058974">
    <property type="component" value="Chromosome 2"/>
</dbReference>
<proteinExistence type="predicted"/>
<accession>A0A9D4Y9M2</accession>
<feature type="region of interest" description="Disordered" evidence="1">
    <location>
        <begin position="288"/>
        <end position="311"/>
    </location>
</feature>
<dbReference type="InterPro" id="IPR043502">
    <property type="entry name" value="DNA/RNA_pol_sf"/>
</dbReference>
<protein>
    <recommendedName>
        <fullName evidence="2">Reverse transcriptase domain-containing protein</fullName>
    </recommendedName>
</protein>
<evidence type="ECO:0000256" key="1">
    <source>
        <dbReference type="SAM" id="MobiDB-lite"/>
    </source>
</evidence>
<dbReference type="Pfam" id="PF00078">
    <property type="entry name" value="RVT_1"/>
    <property type="match status" value="1"/>
</dbReference>
<dbReference type="AlphaFoldDB" id="A0A9D4Y9M2"/>
<reference evidence="3 4" key="1">
    <citation type="journal article" date="2022" name="Nat. Genet.">
        <title>Improved pea reference genome and pan-genome highlight genomic features and evolutionary characteristics.</title>
        <authorList>
            <person name="Yang T."/>
            <person name="Liu R."/>
            <person name="Luo Y."/>
            <person name="Hu S."/>
            <person name="Wang D."/>
            <person name="Wang C."/>
            <person name="Pandey M.K."/>
            <person name="Ge S."/>
            <person name="Xu Q."/>
            <person name="Li N."/>
            <person name="Li G."/>
            <person name="Huang Y."/>
            <person name="Saxena R.K."/>
            <person name="Ji Y."/>
            <person name="Li M."/>
            <person name="Yan X."/>
            <person name="He Y."/>
            <person name="Liu Y."/>
            <person name="Wang X."/>
            <person name="Xiang C."/>
            <person name="Varshney R.K."/>
            <person name="Ding H."/>
            <person name="Gao S."/>
            <person name="Zong X."/>
        </authorList>
    </citation>
    <scope>NUCLEOTIDE SEQUENCE [LARGE SCALE GENOMIC DNA]</scope>
    <source>
        <strain evidence="3 4">cv. Zhongwan 6</strain>
    </source>
</reference>
<dbReference type="GO" id="GO:0006508">
    <property type="term" value="P:proteolysis"/>
    <property type="evidence" value="ECO:0007669"/>
    <property type="project" value="InterPro"/>
</dbReference>
<dbReference type="CDD" id="cd00303">
    <property type="entry name" value="retropepsin_like"/>
    <property type="match status" value="1"/>
</dbReference>
<feature type="compositionally biased region" description="Polar residues" evidence="1">
    <location>
        <begin position="288"/>
        <end position="298"/>
    </location>
</feature>
<dbReference type="CDD" id="cd01647">
    <property type="entry name" value="RT_LTR"/>
    <property type="match status" value="1"/>
</dbReference>
<sequence length="808" mass="90278">MTYAELYPSLIDRKLITPQDPLVVPANPQWWYKPELHCVYHSGAPGHDVEDCYPLKTKVQDLVRSGILFFEDVGSNVKKNPLPEHGKPVNMVQGCPGKYKVKYVSHIRQSLVEMHRLLCDYSHYEYDHDKCRVCSVNQRGCRQVHRHVQEMLDEGVIEILQNRNFDEDALEVNVISPVFRIPEPVVIKYDGSKKKVSPTLVIKPVGPVSYSSEKAVSYHYNTVIVENGKEVSLPSSSVVNIADVSGLTRSGRVFSASLKPQADAQRSIDADFVERPIGSAVSAPNPTLVAQPSSTLKTPASVGPSGNTKEDSDEMLRLIKRSEYNIVDQLLQTPSKIFVLSLLLNSEPHREALQKVLDMAYVDHDVMIEQFDSIVANITACNNLSFCDADLPEEGRDHNLALHISMSCKDDTMSNMLVDTGSSLNVLPKTTLAKLSYQGPPMRQSGVVVNAFDGSPKIVVGDVDLPVKIGPSDFQITFQTMDSRGWRRDIHPTSKTEICKEQEVGGGRGRKGSPGLFKSGGFIHTGQGEEVVAILEEDEEDFGNFIIPGGICNNWVAVDIPTVIHKSKLIKPIEHNDPTPSPNFEFPVFKAKEDDVEEIPDEITRLLEHQKKIIQSYLENLETVNLGSEDCVREVKIGALLEEPVKKGLIELLREFADVFAWSYEDMPGIDTDIVQHFLPLKPGCVPVKQKLRRTHPDMAVKIKEEVQKQIDAGFLVTSTYPQWVANIVPVPKKDGKVRMCVDYRDLNKASPKDDFPLPHIDMSVDNTTKFKVFSFMDGFSGYNQIKMAPEDMEKTTFITPWGTSVID</sequence>
<dbReference type="PANTHER" id="PTHR32108:SF9">
    <property type="entry name" value="REVERSE TRANSCRIPTASE RNASE H-LIKE DOMAIN-CONTAINING PROTEIN"/>
    <property type="match status" value="1"/>
</dbReference>
<feature type="domain" description="Reverse transcriptase" evidence="2">
    <location>
        <begin position="731"/>
        <end position="802"/>
    </location>
</feature>
<dbReference type="InterPro" id="IPR021109">
    <property type="entry name" value="Peptidase_aspartic_dom_sf"/>
</dbReference>
<comment type="caution">
    <text evidence="3">The sequence shown here is derived from an EMBL/GenBank/DDBJ whole genome shotgun (WGS) entry which is preliminary data.</text>
</comment>
<keyword evidence="4" id="KW-1185">Reference proteome</keyword>
<dbReference type="PANTHER" id="PTHR32108">
    <property type="entry name" value="DNA-DIRECTED RNA POLYMERASE SUBUNIT ALPHA"/>
    <property type="match status" value="1"/>
</dbReference>
<dbReference type="GO" id="GO:0004190">
    <property type="term" value="F:aspartic-type endopeptidase activity"/>
    <property type="evidence" value="ECO:0007669"/>
    <property type="project" value="InterPro"/>
</dbReference>
<dbReference type="Gramene" id="Psat02G0125600-T1">
    <property type="protein sequence ID" value="KAI5434328.1"/>
    <property type="gene ID" value="KIW84_021256"/>
</dbReference>
<evidence type="ECO:0000313" key="3">
    <source>
        <dbReference type="EMBL" id="KAI5434328.1"/>
    </source>
</evidence>
<organism evidence="3 4">
    <name type="scientific">Pisum sativum</name>
    <name type="common">Garden pea</name>
    <name type="synonym">Lathyrus oleraceus</name>
    <dbReference type="NCBI Taxonomy" id="3888"/>
    <lineage>
        <taxon>Eukaryota</taxon>
        <taxon>Viridiplantae</taxon>
        <taxon>Streptophyta</taxon>
        <taxon>Embryophyta</taxon>
        <taxon>Tracheophyta</taxon>
        <taxon>Spermatophyta</taxon>
        <taxon>Magnoliopsida</taxon>
        <taxon>eudicotyledons</taxon>
        <taxon>Gunneridae</taxon>
        <taxon>Pentapetalae</taxon>
        <taxon>rosids</taxon>
        <taxon>fabids</taxon>
        <taxon>Fabales</taxon>
        <taxon>Fabaceae</taxon>
        <taxon>Papilionoideae</taxon>
        <taxon>50 kb inversion clade</taxon>
        <taxon>NPAAA clade</taxon>
        <taxon>Hologalegina</taxon>
        <taxon>IRL clade</taxon>
        <taxon>Fabeae</taxon>
        <taxon>Lathyrus</taxon>
    </lineage>
</organism>
<dbReference type="InterPro" id="IPR001969">
    <property type="entry name" value="Aspartic_peptidase_AS"/>
</dbReference>
<dbReference type="Gene3D" id="2.40.70.10">
    <property type="entry name" value="Acid Proteases"/>
    <property type="match status" value="1"/>
</dbReference>